<keyword evidence="7" id="KW-1185">Reference proteome</keyword>
<accession>A0A0H2RLH0</accession>
<evidence type="ECO:0008006" key="8">
    <source>
        <dbReference type="Google" id="ProtNLM"/>
    </source>
</evidence>
<dbReference type="OrthoDB" id="411017at2759"/>
<dbReference type="InterPro" id="IPR008733">
    <property type="entry name" value="PEX11"/>
</dbReference>
<evidence type="ECO:0000256" key="5">
    <source>
        <dbReference type="SAM" id="MobiDB-lite"/>
    </source>
</evidence>
<dbReference type="GO" id="GO:0016559">
    <property type="term" value="P:peroxisome fission"/>
    <property type="evidence" value="ECO:0007669"/>
    <property type="project" value="InterPro"/>
</dbReference>
<proteinExistence type="predicted"/>
<keyword evidence="1" id="KW-0962">Peroxisome biogenesis</keyword>
<feature type="compositionally biased region" description="Basic and acidic residues" evidence="5">
    <location>
        <begin position="93"/>
        <end position="107"/>
    </location>
</feature>
<evidence type="ECO:0000256" key="4">
    <source>
        <dbReference type="ARBA" id="ARBA00046271"/>
    </source>
</evidence>
<evidence type="ECO:0000256" key="3">
    <source>
        <dbReference type="ARBA" id="ARBA00023140"/>
    </source>
</evidence>
<dbReference type="EMBL" id="KQ085970">
    <property type="protein sequence ID" value="KLO12820.1"/>
    <property type="molecule type" value="Genomic_DNA"/>
</dbReference>
<dbReference type="AlphaFoldDB" id="A0A0H2RLH0"/>
<dbReference type="GO" id="GO:0005778">
    <property type="term" value="C:peroxisomal membrane"/>
    <property type="evidence" value="ECO:0007669"/>
    <property type="project" value="UniProtKB-SubCell"/>
</dbReference>
<sequence length="411" mass="46095">MSGINFPTNSDNPDSHSNHRNSTHQEDFFGSSYNPSSSFQVNPLSHHPPRTPRTSDLSSSALSGSYVYGSEIYHSSISNSSNGDNQSVAGGSEKTELREVLSEKRPSAVEQFEEEDMRDDEVEHVKEEQASKVTAPEIWREMLKTSSGRDKAFKIMQYSIKVYLLFHSAMSSSVLFAERKKTPWELGLVQRLEAAGSGLSTTRKALIMFNWLTPLTSILASQHEDMDFTSRPKGKKQEKPLVHLFLRAPPPVLLDFVNGLSDDIYAWYRLGLIGKKTGERAGRFSDWCWFAATLIALVELGFERTVTAQKIQAAEARLYADSVTASSGSSKSSIAMQIEKEMKKLRRQDFWLKIQRTKLLMDLLFVTYDLFNIKYAPKTVKAFAGLSAALLSSAKLFNGHRTALLLKQSRS</sequence>
<keyword evidence="2" id="KW-0472">Membrane</keyword>
<feature type="compositionally biased region" description="Polar residues" evidence="5">
    <location>
        <begin position="1"/>
        <end position="12"/>
    </location>
</feature>
<comment type="subcellular location">
    <subcellularLocation>
        <location evidence="4">Peroxisome membrane</location>
    </subcellularLocation>
</comment>
<feature type="compositionally biased region" description="Acidic residues" evidence="5">
    <location>
        <begin position="111"/>
        <end position="120"/>
    </location>
</feature>
<evidence type="ECO:0000256" key="2">
    <source>
        <dbReference type="ARBA" id="ARBA00023136"/>
    </source>
</evidence>
<feature type="compositionally biased region" description="Basic and acidic residues" evidence="5">
    <location>
        <begin position="13"/>
        <end position="27"/>
    </location>
</feature>
<dbReference type="PANTHER" id="PTHR12652">
    <property type="entry name" value="PEROXISOMAL BIOGENESIS FACTOR 11"/>
    <property type="match status" value="1"/>
</dbReference>
<evidence type="ECO:0000313" key="7">
    <source>
        <dbReference type="Proteomes" id="UP000053477"/>
    </source>
</evidence>
<evidence type="ECO:0000256" key="1">
    <source>
        <dbReference type="ARBA" id="ARBA00022593"/>
    </source>
</evidence>
<feature type="region of interest" description="Disordered" evidence="5">
    <location>
        <begin position="75"/>
        <end position="121"/>
    </location>
</feature>
<keyword evidence="3" id="KW-0576">Peroxisome</keyword>
<dbReference type="STRING" id="27342.A0A0H2RLH0"/>
<organism evidence="6 7">
    <name type="scientific">Schizopora paradoxa</name>
    <dbReference type="NCBI Taxonomy" id="27342"/>
    <lineage>
        <taxon>Eukaryota</taxon>
        <taxon>Fungi</taxon>
        <taxon>Dikarya</taxon>
        <taxon>Basidiomycota</taxon>
        <taxon>Agaricomycotina</taxon>
        <taxon>Agaricomycetes</taxon>
        <taxon>Hymenochaetales</taxon>
        <taxon>Schizoporaceae</taxon>
        <taxon>Schizopora</taxon>
    </lineage>
</organism>
<reference evidence="6 7" key="1">
    <citation type="submission" date="2015-04" db="EMBL/GenBank/DDBJ databases">
        <title>Complete genome sequence of Schizopora paradoxa KUC8140, a cosmopolitan wood degrader in East Asia.</title>
        <authorList>
            <consortium name="DOE Joint Genome Institute"/>
            <person name="Min B."/>
            <person name="Park H."/>
            <person name="Jang Y."/>
            <person name="Kim J.-J."/>
            <person name="Kim K.H."/>
            <person name="Pangilinan J."/>
            <person name="Lipzen A."/>
            <person name="Riley R."/>
            <person name="Grigoriev I.V."/>
            <person name="Spatafora J.W."/>
            <person name="Choi I.-G."/>
        </authorList>
    </citation>
    <scope>NUCLEOTIDE SEQUENCE [LARGE SCALE GENOMIC DNA]</scope>
    <source>
        <strain evidence="6 7">KUC8140</strain>
    </source>
</reference>
<feature type="region of interest" description="Disordered" evidence="5">
    <location>
        <begin position="1"/>
        <end position="61"/>
    </location>
</feature>
<name>A0A0H2RLH0_9AGAM</name>
<dbReference type="Proteomes" id="UP000053477">
    <property type="component" value="Unassembled WGS sequence"/>
</dbReference>
<dbReference type="InParanoid" id="A0A0H2RLH0"/>
<feature type="compositionally biased region" description="Polar residues" evidence="5">
    <location>
        <begin position="31"/>
        <end position="43"/>
    </location>
</feature>
<protein>
    <recommendedName>
        <fullName evidence="8">Peroxisomal biogenesis factor 11</fullName>
    </recommendedName>
</protein>
<evidence type="ECO:0000313" key="6">
    <source>
        <dbReference type="EMBL" id="KLO12820.1"/>
    </source>
</evidence>
<dbReference type="PANTHER" id="PTHR12652:SF19">
    <property type="entry name" value="PEROXISOMAL BIOGENESIS FACTOR 11"/>
    <property type="match status" value="1"/>
</dbReference>
<gene>
    <name evidence="6" type="ORF">SCHPADRAFT_997831</name>
</gene>
<dbReference type="Pfam" id="PF05648">
    <property type="entry name" value="PEX11"/>
    <property type="match status" value="1"/>
</dbReference>
<feature type="compositionally biased region" description="Low complexity" evidence="5">
    <location>
        <begin position="75"/>
        <end position="87"/>
    </location>
</feature>